<protein>
    <recommendedName>
        <fullName evidence="5">BNR repeat-containing family member</fullName>
    </recommendedName>
</protein>
<keyword evidence="4" id="KW-1185">Reference proteome</keyword>
<feature type="chain" id="PRO_5032935802" description="BNR repeat-containing family member" evidence="2">
    <location>
        <begin position="26"/>
        <end position="486"/>
    </location>
</feature>
<evidence type="ECO:0000256" key="1">
    <source>
        <dbReference type="SAM" id="MobiDB-lite"/>
    </source>
</evidence>
<organism evidence="3 4">
    <name type="scientific">Pontixanthobacter rizhaonensis</name>
    <dbReference type="NCBI Taxonomy" id="2730337"/>
    <lineage>
        <taxon>Bacteria</taxon>
        <taxon>Pseudomonadati</taxon>
        <taxon>Pseudomonadota</taxon>
        <taxon>Alphaproteobacteria</taxon>
        <taxon>Sphingomonadales</taxon>
        <taxon>Erythrobacteraceae</taxon>
        <taxon>Pontixanthobacter</taxon>
    </lineage>
</organism>
<reference evidence="3 4" key="1">
    <citation type="submission" date="2020-04" db="EMBL/GenBank/DDBJ databases">
        <authorList>
            <person name="Liu A."/>
        </authorList>
    </citation>
    <scope>NUCLEOTIDE SEQUENCE [LARGE SCALE GENOMIC DNA]</scope>
    <source>
        <strain evidence="3 4">RZ02</strain>
    </source>
</reference>
<evidence type="ECO:0000313" key="4">
    <source>
        <dbReference type="Proteomes" id="UP000561181"/>
    </source>
</evidence>
<dbReference type="RefSeq" id="WP_170012313.1">
    <property type="nucleotide sequence ID" value="NZ_JABCRE010000003.1"/>
</dbReference>
<feature type="compositionally biased region" description="Basic and acidic residues" evidence="1">
    <location>
        <begin position="50"/>
        <end position="62"/>
    </location>
</feature>
<gene>
    <name evidence="3" type="ORF">HKD42_08085</name>
</gene>
<name>A0A848QN24_9SPHN</name>
<comment type="caution">
    <text evidence="3">The sequence shown here is derived from an EMBL/GenBank/DDBJ whole genome shotgun (WGS) entry which is preliminary data.</text>
</comment>
<feature type="signal peptide" evidence="2">
    <location>
        <begin position="1"/>
        <end position="25"/>
    </location>
</feature>
<dbReference type="Pfam" id="PF15892">
    <property type="entry name" value="BNR_4"/>
    <property type="match status" value="1"/>
</dbReference>
<feature type="region of interest" description="Disordered" evidence="1">
    <location>
        <begin position="47"/>
        <end position="66"/>
    </location>
</feature>
<dbReference type="EMBL" id="JABCRE010000003">
    <property type="protein sequence ID" value="NMW32017.1"/>
    <property type="molecule type" value="Genomic_DNA"/>
</dbReference>
<keyword evidence="2" id="KW-0732">Signal</keyword>
<evidence type="ECO:0000256" key="2">
    <source>
        <dbReference type="SAM" id="SignalP"/>
    </source>
</evidence>
<sequence length="486" mass="54085">MISMKPLLSGISAALLLGFAQAAHANGPENAKRAFITGWDELASASHVSDGMERSRDGKPRFEGPLGAQGVSYNGYQYVVFYSGRDRSLPKEKSVSYVVVSRRKLGTFAWQHSILTDYQVTSDDAHNRQTIAVSEGDGRVHISFDHHNRPKMNYAVTAAGVATNPDTALWNEDTFTYSQNLGRDPNERLNVTYPSFSQFPGGNLIVYFRSGGSYGGEMRLARYDAATGKWGEVRNISSRRGTFEGQETTRGPYLGDAKAMQVGPDGSLHASWVFRERPCDYTTSSRSEIFCNHGLFYAWSKDEGRTWLRKDGSQIADTEAGETISIDNLGGPVIEVPKGLGPSNPSITSTVDPATGEMHTLLRHLDQRGGTSYYYHYLGRPDGTWTQSQTNFDGNTASLSVVGDRLYAFVGRDKGQIYYAERKDEFSKWKRLEIEIEKRRKFDPRGGFITWDLSLVKEGKVSLLWHRAPEKSGVSSPLQVFDIAFK</sequence>
<proteinExistence type="predicted"/>
<dbReference type="AlphaFoldDB" id="A0A848QN24"/>
<dbReference type="Proteomes" id="UP000561181">
    <property type="component" value="Unassembled WGS sequence"/>
</dbReference>
<evidence type="ECO:0008006" key="5">
    <source>
        <dbReference type="Google" id="ProtNLM"/>
    </source>
</evidence>
<accession>A0A848QN24</accession>
<evidence type="ECO:0000313" key="3">
    <source>
        <dbReference type="EMBL" id="NMW32017.1"/>
    </source>
</evidence>